<dbReference type="PANTHER" id="PTHR13146:SF3">
    <property type="entry name" value="EAMA DOMAIN-CONTAINING PROTEIN"/>
    <property type="match status" value="1"/>
</dbReference>
<feature type="compositionally biased region" description="Basic and acidic residues" evidence="1">
    <location>
        <begin position="195"/>
        <end position="207"/>
    </location>
</feature>
<feature type="compositionally biased region" description="Basic residues" evidence="1">
    <location>
        <begin position="208"/>
        <end position="224"/>
    </location>
</feature>
<feature type="transmembrane region" description="Helical" evidence="2">
    <location>
        <begin position="762"/>
        <end position="784"/>
    </location>
</feature>
<feature type="transmembrane region" description="Helical" evidence="2">
    <location>
        <begin position="864"/>
        <end position="886"/>
    </location>
</feature>
<feature type="compositionally biased region" description="Low complexity" evidence="1">
    <location>
        <begin position="569"/>
        <end position="587"/>
    </location>
</feature>
<feature type="transmembrane region" description="Helical" evidence="2">
    <location>
        <begin position="735"/>
        <end position="756"/>
    </location>
</feature>
<keyword evidence="2" id="KW-0472">Membrane</keyword>
<feature type="transmembrane region" description="Helical" evidence="2">
    <location>
        <begin position="1080"/>
        <end position="1105"/>
    </location>
</feature>
<feature type="region of interest" description="Disordered" evidence="1">
    <location>
        <begin position="600"/>
        <end position="639"/>
    </location>
</feature>
<keyword evidence="2" id="KW-0812">Transmembrane</keyword>
<feature type="region of interest" description="Disordered" evidence="1">
    <location>
        <begin position="937"/>
        <end position="969"/>
    </location>
</feature>
<sequence>MRGKVENKANAANKVNKANMENMPSEPNMANAPSGQSAPNNPLGEKPHGKNCQTEGSFAFSSGAKKKSCVMQGKNVQLKITPKLRSALEAEKKKKSCANQVQAERVQAERVPPFQELQTAEQHNHHQKHHQKGNKIFSFKKKEKKANTPGDKRNTICVEKNACKIRDEQGANTAADGQKSVSTFCTEEDSPITGERTHEKEKSEAGFKKNKKKETHAGNKKNTGKKYEDIVSKLWEYKNASLINFLKKIKREKFHSTAQILNEKYLERRKKKREHQGGKKKGAIYWEQRGSQSCDIGGNKNETLAVKVQRVNMQNDDCPLEGSHPRVGKNQNPNERHNFGQKRNSPSNVIQMEGENSNTFYETENDQHYVKINSKQCTQGVDIDHDFFYSRSNPMGRKMPKEEVQSNHVSTSSKVKKFFLIFCNGCLVVFLGVSNNICGRMRNRVLNNFDSLTASYNAIAYVAIYLVLCIIYCKSRSITKEHWSYIYPCLSRHFKKRGKSADAREVDKKKEQPEQPEQLCDCTIDVREREAIKRKKKMMKLFYIHKKRIYEPLLEGSRGDVEAGGGSISGSVSGSISDSISGSMHNSRCSSRFSSPCCSGAGGHGDTPTGRRSAGRSNAQSGAANAGTKSSQGKDALAGEDNTIGSHSALCTSERLPHEKKESNDEKTHTRCRCSSGLVENSDAEGGYSFSKQDIKDILEHYQHDKPYDDTLRCRETTQNGVYSSVKKKWRDLGAYKYVVVIALFDIISNTLYFVSQLAIPLTILLLLNQLNFIFSIILSYFILKRKYNIHHALSVIIVIVGFLFFYIPYVYKENTVITKQTMVSYYMSTHFYLNVNDALHDSASYFNRFYHCNEPTCSTTSPFGIFASIIFCVLSILLTSYGGVLREIFFSEYVKGREKRHKAVSMRKGRRKCSPLCSAICAPELGVPQNGFCEMETEERTSPGESSKQGGKQTRRKESTMEDYPLFNKPTDADTNGYMIDVQELAVGPQRGDDEVLSGVSVSHANLIVDGVDSTERHFGSPCPMCGKGGGETGAPKGVLNIMEKEPLHNWVEVEKVTPKGAIVKRTKKGRKASDKMSVILLSFNISLIQICLLPMIIYFQLLFNKNKDVSYLLYIKDSIQCFSGHTMENNSNCKYSSGVYSLYIVVNAIFNLSVSSFYSNYSSAECFLILKSSTPLTLVVLYFYDFPFILESDKYFSIYFVISIVIVFTGVSYFFYQSIASERRRKRRKVAS</sequence>
<organism evidence="3 4">
    <name type="scientific">Plasmodium vivax India VII</name>
    <dbReference type="NCBI Taxonomy" id="1077284"/>
    <lineage>
        <taxon>Eukaryota</taxon>
        <taxon>Sar</taxon>
        <taxon>Alveolata</taxon>
        <taxon>Apicomplexa</taxon>
        <taxon>Aconoidasida</taxon>
        <taxon>Haemosporida</taxon>
        <taxon>Plasmodiidae</taxon>
        <taxon>Plasmodium</taxon>
        <taxon>Plasmodium (Plasmodium)</taxon>
    </lineage>
</organism>
<dbReference type="PANTHER" id="PTHR13146">
    <property type="match status" value="1"/>
</dbReference>
<evidence type="ECO:0000256" key="2">
    <source>
        <dbReference type="SAM" id="Phobius"/>
    </source>
</evidence>
<feature type="compositionally biased region" description="Polar residues" evidence="1">
    <location>
        <begin position="615"/>
        <end position="633"/>
    </location>
</feature>
<name>A0A0J9V2X5_PLAVI</name>
<protein>
    <recommendedName>
        <fullName evidence="5">Transporter</fullName>
    </recommendedName>
</protein>
<feature type="transmembrane region" description="Helical" evidence="2">
    <location>
        <begin position="793"/>
        <end position="812"/>
    </location>
</feature>
<dbReference type="InterPro" id="IPR037185">
    <property type="entry name" value="EmrE-like"/>
</dbReference>
<feature type="transmembrane region" description="Helical" evidence="2">
    <location>
        <begin position="418"/>
        <end position="434"/>
    </location>
</feature>
<feature type="region of interest" description="Disordered" evidence="1">
    <location>
        <begin position="91"/>
        <end position="153"/>
    </location>
</feature>
<evidence type="ECO:0000313" key="4">
    <source>
        <dbReference type="Proteomes" id="UP000053562"/>
    </source>
</evidence>
<feature type="compositionally biased region" description="Basic and acidic residues" evidence="1">
    <location>
        <begin position="655"/>
        <end position="667"/>
    </location>
</feature>
<evidence type="ECO:0008006" key="5">
    <source>
        <dbReference type="Google" id="ProtNLM"/>
    </source>
</evidence>
<dbReference type="OrthoDB" id="392906at2759"/>
<evidence type="ECO:0000313" key="3">
    <source>
        <dbReference type="EMBL" id="KMZ80288.1"/>
    </source>
</evidence>
<feature type="compositionally biased region" description="Basic residues" evidence="1">
    <location>
        <begin position="125"/>
        <end position="144"/>
    </location>
</feature>
<dbReference type="SUPFAM" id="SSF103481">
    <property type="entry name" value="Multidrug resistance efflux transporter EmrE"/>
    <property type="match status" value="1"/>
</dbReference>
<dbReference type="GO" id="GO:0016020">
    <property type="term" value="C:membrane"/>
    <property type="evidence" value="ECO:0007669"/>
    <property type="project" value="TreeGrafter"/>
</dbReference>
<feature type="region of interest" description="Disordered" evidence="1">
    <location>
        <begin position="1"/>
        <end position="57"/>
    </location>
</feature>
<feature type="transmembrane region" description="Helical" evidence="2">
    <location>
        <begin position="1168"/>
        <end position="1186"/>
    </location>
</feature>
<reference evidence="3 4" key="1">
    <citation type="submission" date="2011-08" db="EMBL/GenBank/DDBJ databases">
        <title>The Genome Sequence of Plasmodium vivax India VII.</title>
        <authorList>
            <consortium name="The Broad Institute Genome Sequencing Platform"/>
            <consortium name="The Broad Institute Genome Sequencing Center for Infectious Disease"/>
            <person name="Neafsey D."/>
            <person name="Carlton J."/>
            <person name="Barnwell J."/>
            <person name="Collins W."/>
            <person name="Escalante A."/>
            <person name="Mullikin J."/>
            <person name="Saul A."/>
            <person name="Guigo R."/>
            <person name="Camara F."/>
            <person name="Young S.K."/>
            <person name="Zeng Q."/>
            <person name="Gargeya S."/>
            <person name="Fitzgerald M."/>
            <person name="Haas B."/>
            <person name="Abouelleil A."/>
            <person name="Alvarado L."/>
            <person name="Arachchi H.M."/>
            <person name="Berlin A."/>
            <person name="Brown A."/>
            <person name="Chapman S.B."/>
            <person name="Chen Z."/>
            <person name="Dunbar C."/>
            <person name="Freedman E."/>
            <person name="Gearin G."/>
            <person name="Gellesch M."/>
            <person name="Goldberg J."/>
            <person name="Griggs A."/>
            <person name="Gujja S."/>
            <person name="Heiman D."/>
            <person name="Howarth C."/>
            <person name="Larson L."/>
            <person name="Lui A."/>
            <person name="MacDonald P.J.P."/>
            <person name="Montmayeur A."/>
            <person name="Murphy C."/>
            <person name="Neiman D."/>
            <person name="Pearson M."/>
            <person name="Priest M."/>
            <person name="Roberts A."/>
            <person name="Saif S."/>
            <person name="Shea T."/>
            <person name="Shenoy N."/>
            <person name="Sisk P."/>
            <person name="Stolte C."/>
            <person name="Sykes S."/>
            <person name="Wortman J."/>
            <person name="Nusbaum C."/>
            <person name="Birren B."/>
        </authorList>
    </citation>
    <scope>NUCLEOTIDE SEQUENCE [LARGE SCALE GENOMIC DNA]</scope>
    <source>
        <strain evidence="3 4">India VII</strain>
    </source>
</reference>
<dbReference type="Proteomes" id="UP000053562">
    <property type="component" value="Unassembled WGS sequence"/>
</dbReference>
<evidence type="ECO:0000256" key="1">
    <source>
        <dbReference type="SAM" id="MobiDB-lite"/>
    </source>
</evidence>
<feature type="region of interest" description="Disordered" evidence="1">
    <location>
        <begin position="560"/>
        <end position="587"/>
    </location>
</feature>
<feature type="transmembrane region" description="Helical" evidence="2">
    <location>
        <begin position="454"/>
        <end position="473"/>
    </location>
</feature>
<feature type="region of interest" description="Disordered" evidence="1">
    <location>
        <begin position="316"/>
        <end position="348"/>
    </location>
</feature>
<keyword evidence="2" id="KW-1133">Transmembrane helix</keyword>
<feature type="region of interest" description="Disordered" evidence="1">
    <location>
        <begin position="185"/>
        <end position="224"/>
    </location>
</feature>
<accession>A0A0J9V2X5</accession>
<gene>
    <name evidence="3" type="ORF">PVIIG_03192</name>
</gene>
<dbReference type="EMBL" id="KQ234289">
    <property type="protein sequence ID" value="KMZ80288.1"/>
    <property type="molecule type" value="Genomic_DNA"/>
</dbReference>
<feature type="compositionally biased region" description="Low complexity" evidence="1">
    <location>
        <begin position="8"/>
        <end position="23"/>
    </location>
</feature>
<feature type="transmembrane region" description="Helical" evidence="2">
    <location>
        <begin position="1142"/>
        <end position="1161"/>
    </location>
</feature>
<feature type="compositionally biased region" description="Polar residues" evidence="1">
    <location>
        <begin position="944"/>
        <end position="953"/>
    </location>
</feature>
<dbReference type="AlphaFoldDB" id="A0A0J9V2X5"/>
<feature type="compositionally biased region" description="Polar residues" evidence="1">
    <location>
        <begin position="31"/>
        <end position="40"/>
    </location>
</feature>
<proteinExistence type="predicted"/>
<feature type="transmembrane region" description="Helical" evidence="2">
    <location>
        <begin position="1198"/>
        <end position="1218"/>
    </location>
</feature>
<feature type="region of interest" description="Disordered" evidence="1">
    <location>
        <begin position="648"/>
        <end position="667"/>
    </location>
</feature>